<keyword evidence="3" id="KW-0157">Chromophore</keyword>
<dbReference type="EMBL" id="CM007382">
    <property type="protein sequence ID" value="ONK78822.1"/>
    <property type="molecule type" value="Genomic_DNA"/>
</dbReference>
<evidence type="ECO:0000256" key="5">
    <source>
        <dbReference type="ARBA" id="ARBA00023163"/>
    </source>
</evidence>
<proteinExistence type="predicted"/>
<evidence type="ECO:0000256" key="6">
    <source>
        <dbReference type="ARBA" id="ARBA00023170"/>
    </source>
</evidence>
<dbReference type="InterPro" id="IPR036890">
    <property type="entry name" value="HATPase_C_sf"/>
</dbReference>
<dbReference type="CDD" id="cd00082">
    <property type="entry name" value="HisKA"/>
    <property type="match status" value="1"/>
</dbReference>
<dbReference type="OMA" id="RATMNIF"/>
<sequence length="579" mass="64480">MHPRSSFKAFLEVVKTRSLPWSDYEMDAIHSLQLILRGSFNDVKKSEDLDSRVRSLRVQGMEELQAVTNEMVRLIETATVPILAVDVDGVINGWNLKIAELTGLSVDEAIGKHLLALVEDSSVAQVRRMLLLALQGTEEQNVEFQMKTCGDRGDDGPVVLVVNACASRDLNEKVVGVCFVAQDVTFHKSIMDKFTRIEGDYKSIVLSPNPLIPPIFGADEFGWCSEWNPAMAKLSGWRREEVMDKMLLGEVFGTNLACCRVKNQDEFVNLSVVINNAMTGHDIDKARFSFIRRNGKPVECLLSVSKKVDREGAVTGVFCFLHIPSYELQQILHVQQLSEQSTAKRLKALSYIRHAIRNPLSGVMYSRKLMEGTNLCDEQKRLLNTADKCHLQLNRILDDLDLDNITDSSLELEMTEFVLQDVMVTAISQVMIASAGKGIRIIHEASDGFMNEGVYGDSVRLQQIVADFLVVSVQFSPSGGQVEIAPNLVKGRLGENLHLVHLEIRITHTGSGVPEELLAQMFGSEEEQTDEGVSLLVCWKLLKLMNGDVHYLREADKSAFIISAELASASKPRATMNIF</sequence>
<dbReference type="Gene3D" id="3.30.450.270">
    <property type="match status" value="1"/>
</dbReference>
<dbReference type="Gramene" id="ONK78822">
    <property type="protein sequence ID" value="ONK78822"/>
    <property type="gene ID" value="A4U43_C02F22790"/>
</dbReference>
<dbReference type="FunFam" id="3.30.450.20:FF:000039">
    <property type="entry name" value="Phytochrome"/>
    <property type="match status" value="1"/>
</dbReference>
<dbReference type="CDD" id="cd00130">
    <property type="entry name" value="PAS"/>
    <property type="match status" value="2"/>
</dbReference>
<dbReference type="SUPFAM" id="SSF55785">
    <property type="entry name" value="PYP-like sensor domain (PAS domain)"/>
    <property type="match status" value="2"/>
</dbReference>
<dbReference type="GO" id="GO:0009584">
    <property type="term" value="P:detection of visible light"/>
    <property type="evidence" value="ECO:0007669"/>
    <property type="project" value="InterPro"/>
</dbReference>
<dbReference type="InterPro" id="IPR003661">
    <property type="entry name" value="HisK_dim/P_dom"/>
</dbReference>
<evidence type="ECO:0000256" key="2">
    <source>
        <dbReference type="ARBA" id="ARBA00022606"/>
    </source>
</evidence>
<evidence type="ECO:0000256" key="3">
    <source>
        <dbReference type="ARBA" id="ARBA00022991"/>
    </source>
</evidence>
<dbReference type="PROSITE" id="PS50109">
    <property type="entry name" value="HIS_KIN"/>
    <property type="match status" value="1"/>
</dbReference>
<feature type="domain" description="PAS" evidence="8">
    <location>
        <begin position="200"/>
        <end position="252"/>
    </location>
</feature>
<dbReference type="Pfam" id="PF02518">
    <property type="entry name" value="HATPase_c"/>
    <property type="match status" value="1"/>
</dbReference>
<evidence type="ECO:0000313" key="10">
    <source>
        <dbReference type="Proteomes" id="UP000243459"/>
    </source>
</evidence>
<dbReference type="AlphaFoldDB" id="A0A5P1FL13"/>
<dbReference type="PRINTS" id="PR01033">
    <property type="entry name" value="PHYTOCHROME"/>
</dbReference>
<dbReference type="PANTHER" id="PTHR47876">
    <property type="entry name" value="OS08G0260000 PROTEIN"/>
    <property type="match status" value="1"/>
</dbReference>
<dbReference type="Pfam" id="PF00360">
    <property type="entry name" value="PHY"/>
    <property type="match status" value="1"/>
</dbReference>
<dbReference type="GO" id="GO:0006355">
    <property type="term" value="P:regulation of DNA-templated transcription"/>
    <property type="evidence" value="ECO:0007669"/>
    <property type="project" value="InterPro"/>
</dbReference>
<keyword evidence="4" id="KW-0805">Transcription regulation</keyword>
<dbReference type="PROSITE" id="PS50112">
    <property type="entry name" value="PAS"/>
    <property type="match status" value="2"/>
</dbReference>
<dbReference type="InterPro" id="IPR001294">
    <property type="entry name" value="Phytochrome"/>
</dbReference>
<feature type="domain" description="PAS" evidence="8">
    <location>
        <begin position="67"/>
        <end position="137"/>
    </location>
</feature>
<evidence type="ECO:0000313" key="9">
    <source>
        <dbReference type="EMBL" id="ONK78822.1"/>
    </source>
</evidence>
<dbReference type="Gene3D" id="3.30.450.20">
    <property type="entry name" value="PAS domain"/>
    <property type="match status" value="2"/>
</dbReference>
<evidence type="ECO:0000259" key="8">
    <source>
        <dbReference type="PROSITE" id="PS50112"/>
    </source>
</evidence>
<protein>
    <recommendedName>
        <fullName evidence="11">Phytochrome</fullName>
    </recommendedName>
</protein>
<evidence type="ECO:0000256" key="1">
    <source>
        <dbReference type="ARBA" id="ARBA00022543"/>
    </source>
</evidence>
<dbReference type="Gene3D" id="1.10.287.130">
    <property type="match status" value="1"/>
</dbReference>
<dbReference type="NCBIfam" id="TIGR00229">
    <property type="entry name" value="sensory_box"/>
    <property type="match status" value="1"/>
</dbReference>
<reference evidence="10" key="1">
    <citation type="journal article" date="2017" name="Nat. Commun.">
        <title>The asparagus genome sheds light on the origin and evolution of a young Y chromosome.</title>
        <authorList>
            <person name="Harkess A."/>
            <person name="Zhou J."/>
            <person name="Xu C."/>
            <person name="Bowers J.E."/>
            <person name="Van der Hulst R."/>
            <person name="Ayyampalayam S."/>
            <person name="Mercati F."/>
            <person name="Riccardi P."/>
            <person name="McKain M.R."/>
            <person name="Kakrana A."/>
            <person name="Tang H."/>
            <person name="Ray J."/>
            <person name="Groenendijk J."/>
            <person name="Arikit S."/>
            <person name="Mathioni S.M."/>
            <person name="Nakano M."/>
            <person name="Shan H."/>
            <person name="Telgmann-Rauber A."/>
            <person name="Kanno A."/>
            <person name="Yue Z."/>
            <person name="Chen H."/>
            <person name="Li W."/>
            <person name="Chen Y."/>
            <person name="Xu X."/>
            <person name="Zhang Y."/>
            <person name="Luo S."/>
            <person name="Chen H."/>
            <person name="Gao J."/>
            <person name="Mao Z."/>
            <person name="Pires J.C."/>
            <person name="Luo M."/>
            <person name="Kudrna D."/>
            <person name="Wing R.A."/>
            <person name="Meyers B.C."/>
            <person name="Yi K."/>
            <person name="Kong H."/>
            <person name="Lavrijsen P."/>
            <person name="Sunseri F."/>
            <person name="Falavigna A."/>
            <person name="Ye Y."/>
            <person name="Leebens-Mack J.H."/>
            <person name="Chen G."/>
        </authorList>
    </citation>
    <scope>NUCLEOTIDE SEQUENCE [LARGE SCALE GENOMIC DNA]</scope>
    <source>
        <strain evidence="10">cv. DH0086</strain>
    </source>
</reference>
<accession>A0A5P1FL13</accession>
<gene>
    <name evidence="9" type="ORF">A4U43_C02F22790</name>
</gene>
<dbReference type="SMART" id="SM00388">
    <property type="entry name" value="HisKA"/>
    <property type="match status" value="1"/>
</dbReference>
<dbReference type="InterPro" id="IPR013767">
    <property type="entry name" value="PAS_fold"/>
</dbReference>
<organism evidence="9 10">
    <name type="scientific">Asparagus officinalis</name>
    <name type="common">Garden asparagus</name>
    <dbReference type="NCBI Taxonomy" id="4686"/>
    <lineage>
        <taxon>Eukaryota</taxon>
        <taxon>Viridiplantae</taxon>
        <taxon>Streptophyta</taxon>
        <taxon>Embryophyta</taxon>
        <taxon>Tracheophyta</taxon>
        <taxon>Spermatophyta</taxon>
        <taxon>Magnoliopsida</taxon>
        <taxon>Liliopsida</taxon>
        <taxon>Asparagales</taxon>
        <taxon>Asparagaceae</taxon>
        <taxon>Asparagoideae</taxon>
        <taxon>Asparagus</taxon>
    </lineage>
</organism>
<dbReference type="Pfam" id="PF00989">
    <property type="entry name" value="PAS"/>
    <property type="match status" value="2"/>
</dbReference>
<dbReference type="SMART" id="SM00387">
    <property type="entry name" value="HATPase_c"/>
    <property type="match status" value="1"/>
</dbReference>
<dbReference type="InterPro" id="IPR035965">
    <property type="entry name" value="PAS-like_dom_sf"/>
</dbReference>
<dbReference type="InterPro" id="IPR005467">
    <property type="entry name" value="His_kinase_dom"/>
</dbReference>
<dbReference type="GO" id="GO:0009881">
    <property type="term" value="F:photoreceptor activity"/>
    <property type="evidence" value="ECO:0007669"/>
    <property type="project" value="UniProtKB-KW"/>
</dbReference>
<dbReference type="Gene3D" id="3.30.565.10">
    <property type="entry name" value="Histidine kinase-like ATPase, C-terminal domain"/>
    <property type="match status" value="1"/>
</dbReference>
<dbReference type="PANTHER" id="PTHR47876:SF3">
    <property type="entry name" value="PHYTOCHROME 1"/>
    <property type="match status" value="1"/>
</dbReference>
<evidence type="ECO:0008006" key="11">
    <source>
        <dbReference type="Google" id="ProtNLM"/>
    </source>
</evidence>
<dbReference type="Proteomes" id="UP000243459">
    <property type="component" value="Chromosome 2"/>
</dbReference>
<dbReference type="InterPro" id="IPR043150">
    <property type="entry name" value="Phytochrome_PHY_sf"/>
</dbReference>
<keyword evidence="10" id="KW-1185">Reference proteome</keyword>
<name>A0A5P1FL13_ASPOF</name>
<evidence type="ECO:0000259" key="7">
    <source>
        <dbReference type="PROSITE" id="PS50109"/>
    </source>
</evidence>
<feature type="domain" description="Histidine kinase" evidence="7">
    <location>
        <begin position="351"/>
        <end position="568"/>
    </location>
</feature>
<dbReference type="GO" id="GO:0000155">
    <property type="term" value="F:phosphorelay sensor kinase activity"/>
    <property type="evidence" value="ECO:0007669"/>
    <property type="project" value="InterPro"/>
</dbReference>
<dbReference type="InterPro" id="IPR000014">
    <property type="entry name" value="PAS"/>
</dbReference>
<dbReference type="SMART" id="SM00091">
    <property type="entry name" value="PAS"/>
    <property type="match status" value="2"/>
</dbReference>
<keyword evidence="2" id="KW-0716">Sensory transduction</keyword>
<keyword evidence="6" id="KW-0675">Receptor</keyword>
<dbReference type="InterPro" id="IPR013515">
    <property type="entry name" value="Phytochrome_cen-reg"/>
</dbReference>
<dbReference type="InterPro" id="IPR003594">
    <property type="entry name" value="HATPase_dom"/>
</dbReference>
<dbReference type="Pfam" id="PF00512">
    <property type="entry name" value="HisKA"/>
    <property type="match status" value="1"/>
</dbReference>
<keyword evidence="1" id="KW-0600">Photoreceptor protein</keyword>
<dbReference type="SUPFAM" id="SSF55874">
    <property type="entry name" value="ATPase domain of HSP90 chaperone/DNA topoisomerase II/histidine kinase"/>
    <property type="match status" value="1"/>
</dbReference>
<keyword evidence="5" id="KW-0804">Transcription</keyword>
<dbReference type="SUPFAM" id="SSF55781">
    <property type="entry name" value="GAF domain-like"/>
    <property type="match status" value="1"/>
</dbReference>
<evidence type="ECO:0000256" key="4">
    <source>
        <dbReference type="ARBA" id="ARBA00023015"/>
    </source>
</evidence>